<evidence type="ECO:0000313" key="2">
    <source>
        <dbReference type="EMBL" id="GAG09105.1"/>
    </source>
</evidence>
<feature type="non-terminal residue" evidence="2">
    <location>
        <position position="263"/>
    </location>
</feature>
<comment type="caution">
    <text evidence="2">The sequence shown here is derived from an EMBL/GenBank/DDBJ whole genome shotgun (WGS) entry which is preliminary data.</text>
</comment>
<name>X0UTQ0_9ZZZZ</name>
<evidence type="ECO:0000259" key="1">
    <source>
        <dbReference type="Pfam" id="PF18998"/>
    </source>
</evidence>
<feature type="domain" description="Bacterial repeat" evidence="1">
    <location>
        <begin position="193"/>
        <end position="263"/>
    </location>
</feature>
<accession>X0UTQ0</accession>
<protein>
    <recommendedName>
        <fullName evidence="1">Bacterial repeat domain-containing protein</fullName>
    </recommendedName>
</protein>
<proteinExistence type="predicted"/>
<dbReference type="InterPro" id="IPR044060">
    <property type="entry name" value="Bacterial_rp_domain"/>
</dbReference>
<organism evidence="2">
    <name type="scientific">marine sediment metagenome</name>
    <dbReference type="NCBI Taxonomy" id="412755"/>
    <lineage>
        <taxon>unclassified sequences</taxon>
        <taxon>metagenomes</taxon>
        <taxon>ecological metagenomes</taxon>
    </lineage>
</organism>
<gene>
    <name evidence="2" type="ORF">S01H1_46582</name>
</gene>
<dbReference type="AlphaFoldDB" id="X0UTQ0"/>
<dbReference type="Pfam" id="PF18998">
    <property type="entry name" value="Flg_new_2"/>
    <property type="match status" value="1"/>
</dbReference>
<sequence length="263" mass="28174">PGGNTEQDTCELEVTMVGEEAVGDEACYKLSGVFDPPATRDAADMPLTLHVGTTDIWTSKAHLVYVQMSSAIAELPGLPSTVTWTLTGDYGWPYEVGKTWSASVRVVAGPLDIITELEVKVLGVETITVPAGTFECYHIVAYEPTSPDNYTFEHWFNADDVKSVVKMIDRFLWAGVEVRELTSYSVGTPPVQYNLTINSTDGGNVTTPGEGTFSCNASEVVDLVATADSGYQFVNWTGDVGTIADVDSAATSIVMTGNYSITA</sequence>
<dbReference type="Gene3D" id="2.40.360.20">
    <property type="match status" value="1"/>
</dbReference>
<reference evidence="2" key="1">
    <citation type="journal article" date="2014" name="Front. Microbiol.">
        <title>High frequency of phylogenetically diverse reductive dehalogenase-homologous genes in deep subseafloor sedimentary metagenomes.</title>
        <authorList>
            <person name="Kawai M."/>
            <person name="Futagami T."/>
            <person name="Toyoda A."/>
            <person name="Takaki Y."/>
            <person name="Nishi S."/>
            <person name="Hori S."/>
            <person name="Arai W."/>
            <person name="Tsubouchi T."/>
            <person name="Morono Y."/>
            <person name="Uchiyama I."/>
            <person name="Ito T."/>
            <person name="Fujiyama A."/>
            <person name="Inagaki F."/>
            <person name="Takami H."/>
        </authorList>
    </citation>
    <scope>NUCLEOTIDE SEQUENCE</scope>
    <source>
        <strain evidence="2">Expedition CK06-06</strain>
    </source>
</reference>
<feature type="non-terminal residue" evidence="2">
    <location>
        <position position="1"/>
    </location>
</feature>
<dbReference type="EMBL" id="BARS01029836">
    <property type="protein sequence ID" value="GAG09105.1"/>
    <property type="molecule type" value="Genomic_DNA"/>
</dbReference>